<reference evidence="1 2" key="1">
    <citation type="submission" date="2023-10" db="EMBL/GenBank/DDBJ databases">
        <title>Development of a sustainable strategy for remediation of hydrocarbon-contaminated territories based on the waste exchange concept.</title>
        <authorList>
            <person name="Krivoruchko A."/>
        </authorList>
    </citation>
    <scope>NUCLEOTIDE SEQUENCE [LARGE SCALE GENOMIC DNA]</scope>
    <source>
        <strain evidence="1 2">IEGM 1236</strain>
    </source>
</reference>
<protein>
    <submittedName>
        <fullName evidence="1">AAA family ATPase</fullName>
    </submittedName>
</protein>
<sequence>MTAPLFGPTPFVGQLSDDDRPVWISPRVEHVETVRRADVDVLAIPAPWSDWSTFDWESLRGREVHLVYERADDPVMRGTGDTPAALVGIREAVGHGSAGKKGSLVSIHQAARGGVDTNGKALFAPRATADEVQAAEVAKKVRELRIVDEARAVLAAEKATAAGVSEGIESAWLERDDLDRLPGLDPLIEGKLYRDSLAVLSGAPGAYKTFLVTDWACCIATGRAWMGAVAKRGRVLYLAGEGDKGLPKRIRAWELEHNGGEKAPVAVFPRPLPLHLPDDPVTKAFVESIVHREPDLVIVDTLNRFTPGMNENSAQDMGQFIGVLSQIKAATGACVIALHHNTRGTDTERGSTALRGAVDELFVLTGKDDKRLTVTLIEDRHKETASGGETLLQLTTVSTELGDSLAIKHIDPFSLEFAPEAPSNMPTAASTNIVKLAWNMYVHMRAHGGEGWTQADIRNLVQTSGLPLSQNNDRRRWSDTWGKARKQGYIVQTTGQRWELDTAKVESELGFDAAAEDHYRRHVAGLAETGGE</sequence>
<gene>
    <name evidence="1" type="ORF">R4198_16865</name>
</gene>
<dbReference type="RefSeq" id="WP_317713845.1">
    <property type="nucleotide sequence ID" value="NZ_JAWLUM010000003.1"/>
</dbReference>
<comment type="caution">
    <text evidence="1">The sequence shown here is derived from an EMBL/GenBank/DDBJ whole genome shotgun (WGS) entry which is preliminary data.</text>
</comment>
<evidence type="ECO:0000313" key="1">
    <source>
        <dbReference type="EMBL" id="MDV7135375.1"/>
    </source>
</evidence>
<dbReference type="Pfam" id="PF13481">
    <property type="entry name" value="AAA_25"/>
    <property type="match status" value="1"/>
</dbReference>
<dbReference type="InterPro" id="IPR027417">
    <property type="entry name" value="P-loop_NTPase"/>
</dbReference>
<dbReference type="EMBL" id="JAWLUM010000003">
    <property type="protein sequence ID" value="MDV7135375.1"/>
    <property type="molecule type" value="Genomic_DNA"/>
</dbReference>
<keyword evidence="2" id="KW-1185">Reference proteome</keyword>
<organism evidence="1 2">
    <name type="scientific">Williamsia marianensis</name>
    <dbReference type="NCBI Taxonomy" id="85044"/>
    <lineage>
        <taxon>Bacteria</taxon>
        <taxon>Bacillati</taxon>
        <taxon>Actinomycetota</taxon>
        <taxon>Actinomycetes</taxon>
        <taxon>Mycobacteriales</taxon>
        <taxon>Nocardiaceae</taxon>
        <taxon>Williamsia</taxon>
    </lineage>
</organism>
<dbReference type="Gene3D" id="3.40.50.300">
    <property type="entry name" value="P-loop containing nucleotide triphosphate hydrolases"/>
    <property type="match status" value="1"/>
</dbReference>
<dbReference type="Proteomes" id="UP001185792">
    <property type="component" value="Unassembled WGS sequence"/>
</dbReference>
<name>A0ABU4EVU0_WILMA</name>
<proteinExistence type="predicted"/>
<accession>A0ABU4EVU0</accession>
<dbReference type="SUPFAM" id="SSF52540">
    <property type="entry name" value="P-loop containing nucleoside triphosphate hydrolases"/>
    <property type="match status" value="1"/>
</dbReference>
<evidence type="ECO:0000313" key="2">
    <source>
        <dbReference type="Proteomes" id="UP001185792"/>
    </source>
</evidence>